<sequence length="62" mass="6766">MQLHRTILSAQLHLTNSDHSKALSRVHDALLEALPVVLGRPIDIHRSDLGVVPFEGIPPLIG</sequence>
<evidence type="ECO:0000313" key="2">
    <source>
        <dbReference type="Proteomes" id="UP000323300"/>
    </source>
</evidence>
<evidence type="ECO:0000313" key="1">
    <source>
        <dbReference type="EMBL" id="SFL04034.1"/>
    </source>
</evidence>
<dbReference type="EMBL" id="FOSL01000025">
    <property type="protein sequence ID" value="SFL04034.1"/>
    <property type="molecule type" value="Genomic_DNA"/>
</dbReference>
<protein>
    <submittedName>
        <fullName evidence="1">Uncharacterized protein</fullName>
    </submittedName>
</protein>
<name>A0A1I4EE19_9HYPH</name>
<keyword evidence="2" id="KW-1185">Reference proteome</keyword>
<accession>A0A1I4EE19</accession>
<gene>
    <name evidence="1" type="ORF">SAMN04488498_12568</name>
</gene>
<organism evidence="1 2">
    <name type="scientific">Neomesorhizobium albiziae</name>
    <dbReference type="NCBI Taxonomy" id="335020"/>
    <lineage>
        <taxon>Bacteria</taxon>
        <taxon>Pseudomonadati</taxon>
        <taxon>Pseudomonadota</taxon>
        <taxon>Alphaproteobacteria</taxon>
        <taxon>Hyphomicrobiales</taxon>
        <taxon>Phyllobacteriaceae</taxon>
        <taxon>Neomesorhizobium</taxon>
    </lineage>
</organism>
<reference evidence="1 2" key="1">
    <citation type="submission" date="2016-10" db="EMBL/GenBank/DDBJ databases">
        <authorList>
            <person name="Varghese N."/>
            <person name="Submissions S."/>
        </authorList>
    </citation>
    <scope>NUCLEOTIDE SEQUENCE [LARGE SCALE GENOMIC DNA]</scope>
    <source>
        <strain evidence="1 2">DSM 21822</strain>
    </source>
</reference>
<proteinExistence type="predicted"/>
<dbReference type="AlphaFoldDB" id="A0A1I4EE19"/>
<dbReference type="Proteomes" id="UP000323300">
    <property type="component" value="Unassembled WGS sequence"/>
</dbReference>